<keyword evidence="9" id="KW-0718">Serine biosynthesis</keyword>
<evidence type="ECO:0000256" key="7">
    <source>
        <dbReference type="ARBA" id="ARBA00022801"/>
    </source>
</evidence>
<evidence type="ECO:0000313" key="12">
    <source>
        <dbReference type="EMBL" id="PYE11668.1"/>
    </source>
</evidence>
<evidence type="ECO:0000256" key="6">
    <source>
        <dbReference type="ARBA" id="ARBA00022723"/>
    </source>
</evidence>
<comment type="caution">
    <text evidence="12">The sequence shown here is derived from an EMBL/GenBank/DDBJ whole genome shotgun (WGS) entry which is preliminary data.</text>
</comment>
<proteinExistence type="inferred from homology"/>
<dbReference type="InterPro" id="IPR023214">
    <property type="entry name" value="HAD_sf"/>
</dbReference>
<evidence type="ECO:0000256" key="5">
    <source>
        <dbReference type="ARBA" id="ARBA00022605"/>
    </source>
</evidence>
<dbReference type="Gene3D" id="3.40.50.1000">
    <property type="entry name" value="HAD superfamily/HAD-like"/>
    <property type="match status" value="1"/>
</dbReference>
<dbReference type="Pfam" id="PF12710">
    <property type="entry name" value="HAD"/>
    <property type="match status" value="1"/>
</dbReference>
<evidence type="ECO:0000256" key="2">
    <source>
        <dbReference type="ARBA" id="ARBA00005135"/>
    </source>
</evidence>
<comment type="pathway">
    <text evidence="2">Amino-acid biosynthesis; L-serine biosynthesis; L-serine from 3-phospho-D-glycerate: step 3/3.</text>
</comment>
<comment type="catalytic activity">
    <reaction evidence="11">
        <text>O-phospho-D-serine + H2O = D-serine + phosphate</text>
        <dbReference type="Rhea" id="RHEA:24873"/>
        <dbReference type="ChEBI" id="CHEBI:15377"/>
        <dbReference type="ChEBI" id="CHEBI:35247"/>
        <dbReference type="ChEBI" id="CHEBI:43474"/>
        <dbReference type="ChEBI" id="CHEBI:58680"/>
        <dbReference type="EC" id="3.1.3.3"/>
    </reaction>
</comment>
<dbReference type="GO" id="GO:0000287">
    <property type="term" value="F:magnesium ion binding"/>
    <property type="evidence" value="ECO:0007669"/>
    <property type="project" value="TreeGrafter"/>
</dbReference>
<evidence type="ECO:0000256" key="10">
    <source>
        <dbReference type="ARBA" id="ARBA00048138"/>
    </source>
</evidence>
<keyword evidence="6" id="KW-0479">Metal-binding</keyword>
<evidence type="ECO:0000256" key="8">
    <source>
        <dbReference type="ARBA" id="ARBA00022842"/>
    </source>
</evidence>
<evidence type="ECO:0000256" key="3">
    <source>
        <dbReference type="ARBA" id="ARBA00009184"/>
    </source>
</evidence>
<gene>
    <name evidence="12" type="ORF">DFR67_1352</name>
</gene>
<evidence type="ECO:0000313" key="13">
    <source>
        <dbReference type="Proteomes" id="UP000247591"/>
    </source>
</evidence>
<dbReference type="EMBL" id="QJSP01000035">
    <property type="protein sequence ID" value="PYE11668.1"/>
    <property type="molecule type" value="Genomic_DNA"/>
</dbReference>
<name>A0A318RAT7_WILLI</name>
<dbReference type="PANTHER" id="PTHR43344">
    <property type="entry name" value="PHOSPHOSERINE PHOSPHATASE"/>
    <property type="match status" value="1"/>
</dbReference>
<comment type="similarity">
    <text evidence="3">Belongs to the HAD-like hydrolase superfamily. SerB family.</text>
</comment>
<dbReference type="GO" id="GO:0036424">
    <property type="term" value="F:L-phosphoserine phosphatase activity"/>
    <property type="evidence" value="ECO:0007669"/>
    <property type="project" value="TreeGrafter"/>
</dbReference>
<keyword evidence="8" id="KW-0460">Magnesium</keyword>
<evidence type="ECO:0000256" key="9">
    <source>
        <dbReference type="ARBA" id="ARBA00023299"/>
    </source>
</evidence>
<dbReference type="PANTHER" id="PTHR43344:SF2">
    <property type="entry name" value="PHOSPHOSERINE PHOSPHATASE"/>
    <property type="match status" value="1"/>
</dbReference>
<dbReference type="NCBIfam" id="TIGR01488">
    <property type="entry name" value="HAD-SF-IB"/>
    <property type="match status" value="1"/>
</dbReference>
<dbReference type="Proteomes" id="UP000247591">
    <property type="component" value="Unassembled WGS sequence"/>
</dbReference>
<evidence type="ECO:0000256" key="11">
    <source>
        <dbReference type="ARBA" id="ARBA00048523"/>
    </source>
</evidence>
<evidence type="ECO:0000256" key="1">
    <source>
        <dbReference type="ARBA" id="ARBA00001946"/>
    </source>
</evidence>
<dbReference type="InterPro" id="IPR036412">
    <property type="entry name" value="HAD-like_sf"/>
</dbReference>
<comment type="catalytic activity">
    <reaction evidence="10">
        <text>O-phospho-L-serine + H2O = L-serine + phosphate</text>
        <dbReference type="Rhea" id="RHEA:21208"/>
        <dbReference type="ChEBI" id="CHEBI:15377"/>
        <dbReference type="ChEBI" id="CHEBI:33384"/>
        <dbReference type="ChEBI" id="CHEBI:43474"/>
        <dbReference type="ChEBI" id="CHEBI:57524"/>
        <dbReference type="EC" id="3.1.3.3"/>
    </reaction>
</comment>
<dbReference type="AlphaFoldDB" id="A0A318RAT7"/>
<organism evidence="12 13">
    <name type="scientific">Williamsia limnetica</name>
    <dbReference type="NCBI Taxonomy" id="882452"/>
    <lineage>
        <taxon>Bacteria</taxon>
        <taxon>Bacillati</taxon>
        <taxon>Actinomycetota</taxon>
        <taxon>Actinomycetes</taxon>
        <taxon>Mycobacteriales</taxon>
        <taxon>Nocardiaceae</taxon>
        <taxon>Williamsia</taxon>
    </lineage>
</organism>
<dbReference type="EC" id="3.1.3.3" evidence="4"/>
<comment type="cofactor">
    <cofactor evidence="1">
        <name>Mg(2+)</name>
        <dbReference type="ChEBI" id="CHEBI:18420"/>
    </cofactor>
</comment>
<protein>
    <recommendedName>
        <fullName evidence="4">phosphoserine phosphatase</fullName>
        <ecNumber evidence="4">3.1.3.3</ecNumber>
    </recommendedName>
</protein>
<keyword evidence="13" id="KW-1185">Reference proteome</keyword>
<dbReference type="GO" id="GO:0005737">
    <property type="term" value="C:cytoplasm"/>
    <property type="evidence" value="ECO:0007669"/>
    <property type="project" value="TreeGrafter"/>
</dbReference>
<dbReference type="GO" id="GO:0006564">
    <property type="term" value="P:L-serine biosynthetic process"/>
    <property type="evidence" value="ECO:0007669"/>
    <property type="project" value="UniProtKB-KW"/>
</dbReference>
<accession>A0A318RAT7</accession>
<reference evidence="12 13" key="1">
    <citation type="submission" date="2018-06" db="EMBL/GenBank/DDBJ databases">
        <title>Genomic Encyclopedia of Type Strains, Phase IV (KMG-IV): sequencing the most valuable type-strain genomes for metagenomic binning, comparative biology and taxonomic classification.</title>
        <authorList>
            <person name="Goeker M."/>
        </authorList>
    </citation>
    <scope>NUCLEOTIDE SEQUENCE [LARGE SCALE GENOMIC DNA]</scope>
    <source>
        <strain evidence="12 13">DSM 45521</strain>
    </source>
</reference>
<keyword evidence="7 12" id="KW-0378">Hydrolase</keyword>
<evidence type="ECO:0000256" key="4">
    <source>
        <dbReference type="ARBA" id="ARBA00012640"/>
    </source>
</evidence>
<sequence length="212" mass="23553">MTKLHIFDMDGTLLRSTASIEISKVSGNMATAEEIEKNWLLGRITDIQFWQQCLPIWADMTEADIDHAFVNAPWIDAVENVFADIDRRGERSVVISQSPEFFVKRFTSWGAHGAFGTGIEIGVEPHESMLLSAGDKVTIVQDLLQQYGIEPDDCVAYGDSTSDIPLFRWLRNTVAVNASPQVRELASVEYDGLDLREAYEIGLALISGRAVS</sequence>
<dbReference type="InterPro" id="IPR050582">
    <property type="entry name" value="HAD-like_SerB"/>
</dbReference>
<keyword evidence="5" id="KW-0028">Amino-acid biosynthesis</keyword>
<dbReference type="SUPFAM" id="SSF56784">
    <property type="entry name" value="HAD-like"/>
    <property type="match status" value="1"/>
</dbReference>